<dbReference type="PATRIC" id="fig|864069.3.peg.207"/>
<gene>
    <name evidence="1" type="ORF">MicloDRAFT_00001970</name>
</gene>
<name>I4Z4R5_9HYPH</name>
<protein>
    <submittedName>
        <fullName evidence="1">Uncharacterized protein</fullName>
    </submittedName>
</protein>
<evidence type="ECO:0000313" key="2">
    <source>
        <dbReference type="Proteomes" id="UP000003947"/>
    </source>
</evidence>
<keyword evidence="2" id="KW-1185">Reference proteome</keyword>
<dbReference type="RefSeq" id="WP_009488675.1">
    <property type="nucleotide sequence ID" value="NZ_CP141049.1"/>
</dbReference>
<dbReference type="eggNOG" id="ENOG502ZJR8">
    <property type="taxonomic scope" value="Bacteria"/>
</dbReference>
<sequence length="72" mass="8317">MFIIEFFRVREGDGAHATLDRVEHDTADLDDAKVRAQSLFDTLNMPQKPDALRIMDQDGDEVFFWSPKPHGR</sequence>
<dbReference type="HOGENOM" id="CLU_193815_0_0_5"/>
<dbReference type="OrthoDB" id="8020285at2"/>
<dbReference type="AlphaFoldDB" id="I4Z4R5"/>
<accession>I4Z4R5</accession>
<proteinExistence type="predicted"/>
<evidence type="ECO:0000313" key="1">
    <source>
        <dbReference type="EMBL" id="EIM31207.1"/>
    </source>
</evidence>
<dbReference type="EMBL" id="JH660633">
    <property type="protein sequence ID" value="EIM31207.1"/>
    <property type="molecule type" value="Genomic_DNA"/>
</dbReference>
<organism evidence="1 2">
    <name type="scientific">Microvirga lotononidis</name>
    <dbReference type="NCBI Taxonomy" id="864069"/>
    <lineage>
        <taxon>Bacteria</taxon>
        <taxon>Pseudomonadati</taxon>
        <taxon>Pseudomonadota</taxon>
        <taxon>Alphaproteobacteria</taxon>
        <taxon>Hyphomicrobiales</taxon>
        <taxon>Methylobacteriaceae</taxon>
        <taxon>Microvirga</taxon>
    </lineage>
</organism>
<dbReference type="STRING" id="864069.MicloDRAFT_00001970"/>
<dbReference type="Proteomes" id="UP000003947">
    <property type="component" value="Unassembled WGS sequence"/>
</dbReference>
<reference evidence="1 2" key="1">
    <citation type="submission" date="2012-02" db="EMBL/GenBank/DDBJ databases">
        <title>Improved High-Quality Draft sequence of Microvirga sp. WSM3557.</title>
        <authorList>
            <consortium name="US DOE Joint Genome Institute"/>
            <person name="Lucas S."/>
            <person name="Han J."/>
            <person name="Lapidus A."/>
            <person name="Cheng J.-F."/>
            <person name="Goodwin L."/>
            <person name="Pitluck S."/>
            <person name="Peters L."/>
            <person name="Zhang X."/>
            <person name="Detter J.C."/>
            <person name="Han C."/>
            <person name="Tapia R."/>
            <person name="Land M."/>
            <person name="Hauser L."/>
            <person name="Kyrpides N."/>
            <person name="Ivanova N."/>
            <person name="Pagani I."/>
            <person name="Brau L."/>
            <person name="Yates R."/>
            <person name="O'Hara G."/>
            <person name="Rui T."/>
            <person name="Howieson J."/>
            <person name="Reeve W."/>
            <person name="Woyke T."/>
        </authorList>
    </citation>
    <scope>NUCLEOTIDE SEQUENCE [LARGE SCALE GENOMIC DNA]</scope>
    <source>
        <strain evidence="1 2">WSM3557</strain>
    </source>
</reference>